<dbReference type="OrthoDB" id="7013311at2"/>
<sequence>MSWDQRQAESWLHWWHQGYWQLADASWSDSGFYAMPEEQQRLLAWQYPQTVAASFGIRPALPPQPEPRLLTLIALQGESRQRLLALLAGICAPQSEPPGLSPANRIWCRRLAKALRCENWLSADCFQPYAAGSLTLLRNIYPDSWPRLRLLFPKLWVTGAEQHPPVSLPASRLAALWDAAIWQSQQPESVPHVDRQENHPAE</sequence>
<proteinExistence type="predicted"/>
<gene>
    <name evidence="1" type="ORF">NG99_18260</name>
</gene>
<dbReference type="RefSeq" id="WP_034896030.1">
    <property type="nucleotide sequence ID" value="NZ_JRUQ01000051.1"/>
</dbReference>
<accession>A0A0A3YU22</accession>
<evidence type="ECO:0008006" key="3">
    <source>
        <dbReference type="Google" id="ProtNLM"/>
    </source>
</evidence>
<dbReference type="STRING" id="371042.NG99_18260"/>
<keyword evidence="2" id="KW-1185">Reference proteome</keyword>
<evidence type="ECO:0000313" key="1">
    <source>
        <dbReference type="EMBL" id="KGT90337.1"/>
    </source>
</evidence>
<name>A0A0A3YU22_9GAMM</name>
<dbReference type="AlphaFoldDB" id="A0A0A3YU22"/>
<comment type="caution">
    <text evidence="1">The sequence shown here is derived from an EMBL/GenBank/DDBJ whole genome shotgun (WGS) entry which is preliminary data.</text>
</comment>
<organism evidence="1 2">
    <name type="scientific">Erwinia typographi</name>
    <dbReference type="NCBI Taxonomy" id="371042"/>
    <lineage>
        <taxon>Bacteria</taxon>
        <taxon>Pseudomonadati</taxon>
        <taxon>Pseudomonadota</taxon>
        <taxon>Gammaproteobacteria</taxon>
        <taxon>Enterobacterales</taxon>
        <taxon>Erwiniaceae</taxon>
        <taxon>Erwinia</taxon>
    </lineage>
</organism>
<protein>
    <recommendedName>
        <fullName evidence="3">Type III secretion protein</fullName>
    </recommendedName>
</protein>
<evidence type="ECO:0000313" key="2">
    <source>
        <dbReference type="Proteomes" id="UP000030351"/>
    </source>
</evidence>
<dbReference type="EMBL" id="JRUQ01000051">
    <property type="protein sequence ID" value="KGT90337.1"/>
    <property type="molecule type" value="Genomic_DNA"/>
</dbReference>
<dbReference type="eggNOG" id="ENOG5032ZIF">
    <property type="taxonomic scope" value="Bacteria"/>
</dbReference>
<dbReference type="Proteomes" id="UP000030351">
    <property type="component" value="Unassembled WGS sequence"/>
</dbReference>
<reference evidence="1 2" key="1">
    <citation type="submission" date="2014-10" db="EMBL/GenBank/DDBJ databases">
        <title>Genome sequence of Erwinia typographi M043b.</title>
        <authorList>
            <person name="Chan K.-G."/>
            <person name="Tan W.-S."/>
        </authorList>
    </citation>
    <scope>NUCLEOTIDE SEQUENCE [LARGE SCALE GENOMIC DNA]</scope>
    <source>
        <strain evidence="1 2">M043b</strain>
    </source>
</reference>